<organism evidence="1 2">
    <name type="scientific">Armillaria ostoyae</name>
    <name type="common">Armillaria root rot fungus</name>
    <dbReference type="NCBI Taxonomy" id="47428"/>
    <lineage>
        <taxon>Eukaryota</taxon>
        <taxon>Fungi</taxon>
        <taxon>Dikarya</taxon>
        <taxon>Basidiomycota</taxon>
        <taxon>Agaricomycotina</taxon>
        <taxon>Agaricomycetes</taxon>
        <taxon>Agaricomycetidae</taxon>
        <taxon>Agaricales</taxon>
        <taxon>Marasmiineae</taxon>
        <taxon>Physalacriaceae</taxon>
        <taxon>Armillaria</taxon>
    </lineage>
</organism>
<accession>A0A284RPW9</accession>
<reference evidence="2" key="1">
    <citation type="journal article" date="2017" name="Nat. Ecol. Evol.">
        <title>Genome expansion and lineage-specific genetic innovations in the forest pathogenic fungi Armillaria.</title>
        <authorList>
            <person name="Sipos G."/>
            <person name="Prasanna A.N."/>
            <person name="Walter M.C."/>
            <person name="O'Connor E."/>
            <person name="Balint B."/>
            <person name="Krizsan K."/>
            <person name="Kiss B."/>
            <person name="Hess J."/>
            <person name="Varga T."/>
            <person name="Slot J."/>
            <person name="Riley R."/>
            <person name="Boka B."/>
            <person name="Rigling D."/>
            <person name="Barry K."/>
            <person name="Lee J."/>
            <person name="Mihaltcheva S."/>
            <person name="LaButti K."/>
            <person name="Lipzen A."/>
            <person name="Waldron R."/>
            <person name="Moloney N.M."/>
            <person name="Sperisen C."/>
            <person name="Kredics L."/>
            <person name="Vagvoelgyi C."/>
            <person name="Patrignani A."/>
            <person name="Fitzpatrick D."/>
            <person name="Nagy I."/>
            <person name="Doyle S."/>
            <person name="Anderson J.B."/>
            <person name="Grigoriev I.V."/>
            <person name="Gueldener U."/>
            <person name="Muensterkoetter M."/>
            <person name="Nagy L.G."/>
        </authorList>
    </citation>
    <scope>NUCLEOTIDE SEQUENCE [LARGE SCALE GENOMIC DNA]</scope>
    <source>
        <strain evidence="2">C18/9</strain>
    </source>
</reference>
<gene>
    <name evidence="1" type="ORF">ARMOST_14226</name>
</gene>
<evidence type="ECO:0000313" key="1">
    <source>
        <dbReference type="EMBL" id="SJL10832.1"/>
    </source>
</evidence>
<name>A0A284RPW9_ARMOS</name>
<sequence>MTLSDIERAKKSSIAGFARAGISQSTIEKFEDECAKGREWYDVIGVYVTRSFSDMNDEELTSLCLERFSCTSNPYHPYFFVGLDERTEKDGSVSLHQQSEKGGDRMSIRVSPATIPSLVVLLDEGMKDIPSIIANDYPEDEGEADIWVYDVPLDFSDIQINVRLPSNEFKRQSPGPDDDIETLKKSGIRLSADYDAANVELKWFGEAPETLLVHGFISEKQNHIFVTGAGE</sequence>
<dbReference type="OMA" id="DECAKGR"/>
<dbReference type="AlphaFoldDB" id="A0A284RPW9"/>
<keyword evidence="2" id="KW-1185">Reference proteome</keyword>
<evidence type="ECO:0000313" key="2">
    <source>
        <dbReference type="Proteomes" id="UP000219338"/>
    </source>
</evidence>
<protein>
    <submittedName>
        <fullName evidence="1">Uncharacterized protein</fullName>
    </submittedName>
</protein>
<dbReference type="EMBL" id="FUEG01000013">
    <property type="protein sequence ID" value="SJL10832.1"/>
    <property type="molecule type" value="Genomic_DNA"/>
</dbReference>
<dbReference type="Proteomes" id="UP000219338">
    <property type="component" value="Unassembled WGS sequence"/>
</dbReference>
<proteinExistence type="predicted"/>
<dbReference type="OrthoDB" id="2827579at2759"/>